<dbReference type="Pfam" id="PF00596">
    <property type="entry name" value="Aldolase_II"/>
    <property type="match status" value="1"/>
</dbReference>
<dbReference type="InterPro" id="IPR036409">
    <property type="entry name" value="Aldolase_II/adducin_N_sf"/>
</dbReference>
<proteinExistence type="inferred from homology"/>
<evidence type="ECO:0000256" key="2">
    <source>
        <dbReference type="SAM" id="MobiDB-lite"/>
    </source>
</evidence>
<feature type="compositionally biased region" description="Basic and acidic residues" evidence="2">
    <location>
        <begin position="663"/>
        <end position="682"/>
    </location>
</feature>
<organism evidence="4 5">
    <name type="scientific">Mya arenaria</name>
    <name type="common">Soft-shell clam</name>
    <dbReference type="NCBI Taxonomy" id="6604"/>
    <lineage>
        <taxon>Eukaryota</taxon>
        <taxon>Metazoa</taxon>
        <taxon>Spiralia</taxon>
        <taxon>Lophotrochozoa</taxon>
        <taxon>Mollusca</taxon>
        <taxon>Bivalvia</taxon>
        <taxon>Autobranchia</taxon>
        <taxon>Heteroconchia</taxon>
        <taxon>Euheterodonta</taxon>
        <taxon>Imparidentia</taxon>
        <taxon>Neoheterodontei</taxon>
        <taxon>Myida</taxon>
        <taxon>Myoidea</taxon>
        <taxon>Myidae</taxon>
        <taxon>Mya</taxon>
    </lineage>
</organism>
<dbReference type="Proteomes" id="UP001164746">
    <property type="component" value="Chromosome 12"/>
</dbReference>
<keyword evidence="5" id="KW-1185">Reference proteome</keyword>
<dbReference type="InterPro" id="IPR001303">
    <property type="entry name" value="Aldolase_II/adducin_N"/>
</dbReference>
<name>A0ABY7FKS3_MYAAR</name>
<accession>A0ABY7FKS3</accession>
<gene>
    <name evidence="4" type="ORF">MAR_015616</name>
</gene>
<feature type="compositionally biased region" description="Basic and acidic residues" evidence="2">
    <location>
        <begin position="609"/>
        <end position="640"/>
    </location>
</feature>
<dbReference type="PANTHER" id="PTHR10672">
    <property type="entry name" value="ADDUCIN"/>
    <property type="match status" value="1"/>
</dbReference>
<evidence type="ECO:0000259" key="3">
    <source>
        <dbReference type="SMART" id="SM01007"/>
    </source>
</evidence>
<reference evidence="4" key="1">
    <citation type="submission" date="2022-11" db="EMBL/GenBank/DDBJ databases">
        <title>Centuries of genome instability and evolution in soft-shell clam transmissible cancer (bioRxiv).</title>
        <authorList>
            <person name="Hart S.F.M."/>
            <person name="Yonemitsu M.A."/>
            <person name="Giersch R.M."/>
            <person name="Beal B.F."/>
            <person name="Arriagada G."/>
            <person name="Davis B.W."/>
            <person name="Ostrander E.A."/>
            <person name="Goff S.P."/>
            <person name="Metzger M.J."/>
        </authorList>
    </citation>
    <scope>NUCLEOTIDE SEQUENCE</scope>
    <source>
        <strain evidence="4">MELC-2E11</strain>
        <tissue evidence="4">Siphon/mantle</tissue>
    </source>
</reference>
<protein>
    <submittedName>
        <fullName evidence="4">ADDA-like protein</fullName>
    </submittedName>
</protein>
<feature type="compositionally biased region" description="Basic residues" evidence="2">
    <location>
        <begin position="683"/>
        <end position="700"/>
    </location>
</feature>
<evidence type="ECO:0000313" key="5">
    <source>
        <dbReference type="Proteomes" id="UP001164746"/>
    </source>
</evidence>
<evidence type="ECO:0000256" key="1">
    <source>
        <dbReference type="ARBA" id="ARBA00006274"/>
    </source>
</evidence>
<feature type="compositionally biased region" description="Basic and acidic residues" evidence="2">
    <location>
        <begin position="42"/>
        <end position="51"/>
    </location>
</feature>
<dbReference type="EMBL" id="CP111023">
    <property type="protein sequence ID" value="WAR21642.1"/>
    <property type="molecule type" value="Genomic_DNA"/>
</dbReference>
<feature type="compositionally biased region" description="Basic and acidic residues" evidence="2">
    <location>
        <begin position="1"/>
        <end position="26"/>
    </location>
</feature>
<dbReference type="Gene3D" id="3.40.225.10">
    <property type="entry name" value="Class II aldolase/adducin N-terminal domain"/>
    <property type="match status" value="1"/>
</dbReference>
<dbReference type="PANTHER" id="PTHR10672:SF3">
    <property type="entry name" value="PROTEIN HU-LI TAI SHAO"/>
    <property type="match status" value="1"/>
</dbReference>
<feature type="compositionally biased region" description="Low complexity" evidence="2">
    <location>
        <begin position="583"/>
        <end position="606"/>
    </location>
</feature>
<comment type="similarity">
    <text evidence="1">Belongs to the aldolase class II family. Adducin subfamily.</text>
</comment>
<dbReference type="InterPro" id="IPR051017">
    <property type="entry name" value="Aldolase-II_Adducin_sf"/>
</dbReference>
<feature type="region of interest" description="Disordered" evidence="2">
    <location>
        <begin position="519"/>
        <end position="701"/>
    </location>
</feature>
<feature type="domain" description="Class II aldolase/adducin N-terminal" evidence="3">
    <location>
        <begin position="114"/>
        <end position="283"/>
    </location>
</feature>
<feature type="region of interest" description="Disordered" evidence="2">
    <location>
        <begin position="1"/>
        <end position="51"/>
    </location>
</feature>
<evidence type="ECO:0000313" key="4">
    <source>
        <dbReference type="EMBL" id="WAR21642.1"/>
    </source>
</evidence>
<dbReference type="SUPFAM" id="SSF53639">
    <property type="entry name" value="AraD/HMP-PK domain-like"/>
    <property type="match status" value="1"/>
</dbReference>
<dbReference type="SMART" id="SM01007">
    <property type="entry name" value="Aldolase_II"/>
    <property type="match status" value="1"/>
</dbReference>
<sequence length="792" mass="89169">MGDPIGREMGDPIGRETCDPIGRDMDDPIDPDDEQYQKNLRRPAEVKEDIKQMSDRSRVSLILNSEAFRRELEEIVDEQLRQGNAPATPPVIPVADIKGTEAMGYTKQEKALRCKLAACYRLARVSQDTEHFLINPFGMNYSEITASSLVKIDIRGEVIDPGTTTLGVNQAGFTLHSAIHQFRPDIKCIIHLHTPAVVAVSGMKCGFLPLSQEALICGEISYHEYNGILIDQSEREHLQRNLGPINKIKEKTFAMANQGGGGVDSSGKKWKIGAMEFEAQMRILDNSGYRTGYSYKQPNIRRDVRRDKSNAEVEVPPSSSSFTYVFDGDVEHSKYMSPIKAAMERQKQQHKVGWLNSPNVYVKKEEEETGTQNPKKYTKWVKDEVEDGSPKRSTAIKVDHPNQFAPQGSDPREFKQKQKMIRKDYYEERVSAGPSSKYLEGLSWEEAEKLKQMEQSGGHDGSLSATGDSVIVIGAASKGIIQRDQQHNVQVYKSQYAANPFEQMSEEEIERYKWEVEHRGQGELPPVQEENLEPGPDGKLISTEERLQQVQQLRADDSQPAVDVSEDAPVEPIVITETQTPVASSREATGSISSSSSVPASPGGAAVIDELKAKNFDRSKSERKGKSKKEKAVNGDDEQMRSPAKSDTLRSTDSASGGETLEESGRSSKEGSPTKEHPSPTKEKKKKKKFRMPSFSKTKKNKESKENFKLLKHFFLCFKQESFAFIVKKSKCLLLFESNNARILDYAQRKHVSLKEIYCKMQGIIILLKDENRVNIYFLKERVFDVFFTKIF</sequence>